<feature type="compositionally biased region" description="Low complexity" evidence="1">
    <location>
        <begin position="195"/>
        <end position="213"/>
    </location>
</feature>
<dbReference type="RefSeq" id="XP_033427453.1">
    <property type="nucleotide sequence ID" value="XM_033568647.1"/>
</dbReference>
<feature type="compositionally biased region" description="Low complexity" evidence="1">
    <location>
        <begin position="24"/>
        <end position="45"/>
    </location>
</feature>
<evidence type="ECO:0000256" key="1">
    <source>
        <dbReference type="SAM" id="MobiDB-lite"/>
    </source>
</evidence>
<name>A0A4V3UPG7_9EURO</name>
<dbReference type="InterPro" id="IPR008972">
    <property type="entry name" value="Cupredoxin"/>
</dbReference>
<keyword evidence="2" id="KW-0472">Membrane</keyword>
<evidence type="ECO:0000256" key="2">
    <source>
        <dbReference type="SAM" id="Phobius"/>
    </source>
</evidence>
<comment type="caution">
    <text evidence="5">The sequence shown here is derived from an EMBL/GenBank/DDBJ whole genome shotgun (WGS) entry which is preliminary data.</text>
</comment>
<evidence type="ECO:0000313" key="6">
    <source>
        <dbReference type="Proteomes" id="UP000308092"/>
    </source>
</evidence>
<evidence type="ECO:0000313" key="4">
    <source>
        <dbReference type="EMBL" id="KAA8648092.1"/>
    </source>
</evidence>
<dbReference type="InterPro" id="IPR052953">
    <property type="entry name" value="Ser-rich/MCO-related"/>
</dbReference>
<evidence type="ECO:0000313" key="5">
    <source>
        <dbReference type="EMBL" id="THC94364.1"/>
    </source>
</evidence>
<feature type="transmembrane region" description="Helical" evidence="2">
    <location>
        <begin position="229"/>
        <end position="251"/>
    </location>
</feature>
<dbReference type="AlphaFoldDB" id="A0A4V3UPG7"/>
<feature type="region of interest" description="Disordered" evidence="1">
    <location>
        <begin position="24"/>
        <end position="58"/>
    </location>
</feature>
<dbReference type="EMBL" id="SOSA01000212">
    <property type="protein sequence ID" value="THC94364.1"/>
    <property type="molecule type" value="Genomic_DNA"/>
</dbReference>
<dbReference type="PANTHER" id="PTHR34883:SF8">
    <property type="entry name" value="EXTRACELLULAR SERINE-RICH PROTEIN (AFU_ORTHOLOGUE AFUA_6G00670)"/>
    <property type="match status" value="1"/>
</dbReference>
<dbReference type="OrthoDB" id="2331100at2759"/>
<dbReference type="CDD" id="cd12087">
    <property type="entry name" value="TM_EGFR-like"/>
    <property type="match status" value="1"/>
</dbReference>
<dbReference type="STRING" id="1220188.A0A4V3UPG7"/>
<dbReference type="Gene3D" id="2.60.40.420">
    <property type="entry name" value="Cupredoxins - blue copper proteins"/>
    <property type="match status" value="1"/>
</dbReference>
<evidence type="ECO:0000256" key="3">
    <source>
        <dbReference type="SAM" id="SignalP"/>
    </source>
</evidence>
<dbReference type="Proteomes" id="UP000324241">
    <property type="component" value="Unassembled WGS sequence"/>
</dbReference>
<dbReference type="CDD" id="cd00920">
    <property type="entry name" value="Cupredoxin"/>
    <property type="match status" value="1"/>
</dbReference>
<feature type="compositionally biased region" description="Polar residues" evidence="1">
    <location>
        <begin position="46"/>
        <end position="56"/>
    </location>
</feature>
<gene>
    <name evidence="4" type="ORF">ATNIH1004_003975</name>
    <name evidence="5" type="ORF">EYZ11_006162</name>
</gene>
<dbReference type="GeneID" id="54326677"/>
<accession>A0A4V3UPG7</accession>
<sequence>MLSLVHLMAWLLLALTPCIAAAETHSTTESSTKTTKTVEPKTTSASDTKSSPTAAATHTVKVGAKEDPHQYVPHNITAEVGDVIVFEFYPRNHSVVKADYLAPCVPASGTIFNSGRFNSFNEQNGQLVGPPPTWSLVVNDTEPVFFYCTALDSCIGNGMVGVINPNASMTWEAQYKKAKEYPYMLEPGQSPPAEGDTPGSPSSTSTSSPNSTGSSGGGGGSSSQLSGGAIAGIVVGVVAFVALLGALFFVLGRNRIYKKWMSSEDGRTERTAHWALFNSHGGERKSELASSTAAPHGDQATFVSSPDPTVRAFSPPPHPASGHWSWDASSFQQQQPQMTQMGPMGRGSYAQFAPTELEANELLTQIPENPPHHDGR</sequence>
<dbReference type="PANTHER" id="PTHR34883">
    <property type="entry name" value="SERINE-RICH PROTEIN, PUTATIVE-RELATED-RELATED"/>
    <property type="match status" value="1"/>
</dbReference>
<dbReference type="EMBL" id="QUQM01000003">
    <property type="protein sequence ID" value="KAA8648092.1"/>
    <property type="molecule type" value="Genomic_DNA"/>
</dbReference>
<keyword evidence="2" id="KW-0812">Transmembrane</keyword>
<evidence type="ECO:0008006" key="8">
    <source>
        <dbReference type="Google" id="ProtNLM"/>
    </source>
</evidence>
<proteinExistence type="predicted"/>
<reference evidence="5 6" key="1">
    <citation type="submission" date="2019-03" db="EMBL/GenBank/DDBJ databases">
        <title>The genome sequence of a newly discovered highly antifungal drug resistant Aspergillus species, Aspergillus tanneri NIH 1004.</title>
        <authorList>
            <person name="Mounaud S."/>
            <person name="Singh I."/>
            <person name="Joardar V."/>
            <person name="Pakala S."/>
            <person name="Pakala S."/>
            <person name="Venepally P."/>
            <person name="Hoover J."/>
            <person name="Nierman W."/>
            <person name="Chung J."/>
            <person name="Losada L."/>
        </authorList>
    </citation>
    <scope>NUCLEOTIDE SEQUENCE [LARGE SCALE GENOMIC DNA]</scope>
    <source>
        <strain evidence="5 6">NIH1004</strain>
    </source>
</reference>
<feature type="signal peptide" evidence="3">
    <location>
        <begin position="1"/>
        <end position="20"/>
    </location>
</feature>
<keyword evidence="6" id="KW-1185">Reference proteome</keyword>
<keyword evidence="2" id="KW-1133">Transmembrane helix</keyword>
<feature type="region of interest" description="Disordered" evidence="1">
    <location>
        <begin position="313"/>
        <end position="376"/>
    </location>
</feature>
<feature type="chain" id="PRO_5036360234" description="Extracellular serine-rich protein" evidence="3">
    <location>
        <begin position="21"/>
        <end position="376"/>
    </location>
</feature>
<feature type="compositionally biased region" description="Low complexity" evidence="1">
    <location>
        <begin position="332"/>
        <end position="343"/>
    </location>
</feature>
<evidence type="ECO:0000313" key="7">
    <source>
        <dbReference type="Proteomes" id="UP000324241"/>
    </source>
</evidence>
<feature type="region of interest" description="Disordered" evidence="1">
    <location>
        <begin position="184"/>
        <end position="223"/>
    </location>
</feature>
<dbReference type="Proteomes" id="UP000308092">
    <property type="component" value="Unassembled WGS sequence"/>
</dbReference>
<dbReference type="VEuPathDB" id="FungiDB:EYZ11_006162"/>
<protein>
    <recommendedName>
        <fullName evidence="8">Extracellular serine-rich protein</fullName>
    </recommendedName>
</protein>
<reference evidence="4 7" key="2">
    <citation type="submission" date="2019-08" db="EMBL/GenBank/DDBJ databases">
        <title>The genome sequence of a newly discovered highly antifungal drug resistant Aspergillus species, Aspergillus tanneri NIH 1004.</title>
        <authorList>
            <person name="Mounaud S."/>
            <person name="Singh I."/>
            <person name="Joardar V."/>
            <person name="Pakala S."/>
            <person name="Pakala S."/>
            <person name="Venepally P."/>
            <person name="Chung J.K."/>
            <person name="Losada L."/>
            <person name="Nierman W.C."/>
        </authorList>
    </citation>
    <scope>NUCLEOTIDE SEQUENCE [LARGE SCALE GENOMIC DNA]</scope>
    <source>
        <strain evidence="4 7">NIH1004</strain>
    </source>
</reference>
<keyword evidence="3" id="KW-0732">Signal</keyword>
<dbReference type="SUPFAM" id="SSF49503">
    <property type="entry name" value="Cupredoxins"/>
    <property type="match status" value="1"/>
</dbReference>
<organism evidence="5 6">
    <name type="scientific">Aspergillus tanneri</name>
    <dbReference type="NCBI Taxonomy" id="1220188"/>
    <lineage>
        <taxon>Eukaryota</taxon>
        <taxon>Fungi</taxon>
        <taxon>Dikarya</taxon>
        <taxon>Ascomycota</taxon>
        <taxon>Pezizomycotina</taxon>
        <taxon>Eurotiomycetes</taxon>
        <taxon>Eurotiomycetidae</taxon>
        <taxon>Eurotiales</taxon>
        <taxon>Aspergillaceae</taxon>
        <taxon>Aspergillus</taxon>
        <taxon>Aspergillus subgen. Circumdati</taxon>
    </lineage>
</organism>